<evidence type="ECO:0000256" key="2">
    <source>
        <dbReference type="PROSITE-ProRule" id="PRU00335"/>
    </source>
</evidence>
<dbReference type="InterPro" id="IPR009057">
    <property type="entry name" value="Homeodomain-like_sf"/>
</dbReference>
<dbReference type="InterPro" id="IPR050109">
    <property type="entry name" value="HTH-type_TetR-like_transc_reg"/>
</dbReference>
<dbReference type="InterPro" id="IPR036271">
    <property type="entry name" value="Tet_transcr_reg_TetR-rel_C_sf"/>
</dbReference>
<dbReference type="InterPro" id="IPR001647">
    <property type="entry name" value="HTH_TetR"/>
</dbReference>
<dbReference type="Proteomes" id="UP000319783">
    <property type="component" value="Unassembled WGS sequence"/>
</dbReference>
<evidence type="ECO:0000313" key="5">
    <source>
        <dbReference type="Proteomes" id="UP000319783"/>
    </source>
</evidence>
<feature type="domain" description="HTH tetR-type" evidence="3">
    <location>
        <begin position="19"/>
        <end position="79"/>
    </location>
</feature>
<dbReference type="EMBL" id="SULG01000050">
    <property type="protein sequence ID" value="TLD41380.1"/>
    <property type="molecule type" value="Genomic_DNA"/>
</dbReference>
<evidence type="ECO:0000313" key="4">
    <source>
        <dbReference type="EMBL" id="TLD41380.1"/>
    </source>
</evidence>
<evidence type="ECO:0000256" key="1">
    <source>
        <dbReference type="ARBA" id="ARBA00023125"/>
    </source>
</evidence>
<accession>A0A533QLC5</accession>
<dbReference type="Pfam" id="PF09209">
    <property type="entry name" value="CecR_C"/>
    <property type="match status" value="1"/>
</dbReference>
<dbReference type="Pfam" id="PF00440">
    <property type="entry name" value="TetR_N"/>
    <property type="match status" value="1"/>
</dbReference>
<dbReference type="PANTHER" id="PTHR30055">
    <property type="entry name" value="HTH-TYPE TRANSCRIPTIONAL REGULATOR RUTR"/>
    <property type="match status" value="1"/>
</dbReference>
<keyword evidence="1 2" id="KW-0238">DNA-binding</keyword>
<comment type="caution">
    <text evidence="4">The sequence shown here is derived from an EMBL/GenBank/DDBJ whole genome shotgun (WGS) entry which is preliminary data.</text>
</comment>
<dbReference type="Gene3D" id="1.10.10.60">
    <property type="entry name" value="Homeodomain-like"/>
    <property type="match status" value="1"/>
</dbReference>
<dbReference type="SUPFAM" id="SSF46689">
    <property type="entry name" value="Homeodomain-like"/>
    <property type="match status" value="1"/>
</dbReference>
<organism evidence="4 5">
    <name type="scientific">Candidatus Jettenia ecosi</name>
    <dbReference type="NCBI Taxonomy" id="2494326"/>
    <lineage>
        <taxon>Bacteria</taxon>
        <taxon>Pseudomonadati</taxon>
        <taxon>Planctomycetota</taxon>
        <taxon>Candidatus Brocadiia</taxon>
        <taxon>Candidatus Brocadiales</taxon>
        <taxon>Candidatus Brocadiaceae</taxon>
        <taxon>Candidatus Jettenia</taxon>
    </lineage>
</organism>
<dbReference type="PROSITE" id="PS50977">
    <property type="entry name" value="HTH_TETR_2"/>
    <property type="match status" value="1"/>
</dbReference>
<dbReference type="GO" id="GO:0000976">
    <property type="term" value="F:transcription cis-regulatory region binding"/>
    <property type="evidence" value="ECO:0007669"/>
    <property type="project" value="TreeGrafter"/>
</dbReference>
<dbReference type="PRINTS" id="PR00455">
    <property type="entry name" value="HTHTETR"/>
</dbReference>
<dbReference type="PANTHER" id="PTHR30055:SF226">
    <property type="entry name" value="HTH-TYPE TRANSCRIPTIONAL REGULATOR PKSA"/>
    <property type="match status" value="1"/>
</dbReference>
<dbReference type="SUPFAM" id="SSF48498">
    <property type="entry name" value="Tetracyclin repressor-like, C-terminal domain"/>
    <property type="match status" value="1"/>
</dbReference>
<dbReference type="InterPro" id="IPR015292">
    <property type="entry name" value="Tscrpt_reg_YbiH_C"/>
</dbReference>
<name>A0A533QLC5_9BACT</name>
<evidence type="ECO:0000259" key="3">
    <source>
        <dbReference type="PROSITE" id="PS50977"/>
    </source>
</evidence>
<gene>
    <name evidence="4" type="ORF">JETT_2337</name>
</gene>
<dbReference type="PROSITE" id="PS01081">
    <property type="entry name" value="HTH_TETR_1"/>
    <property type="match status" value="1"/>
</dbReference>
<dbReference type="InterPro" id="IPR023772">
    <property type="entry name" value="DNA-bd_HTH_TetR-type_CS"/>
</dbReference>
<dbReference type="Gene3D" id="1.10.357.10">
    <property type="entry name" value="Tetracycline Repressor, domain 2"/>
    <property type="match status" value="1"/>
</dbReference>
<feature type="DNA-binding region" description="H-T-H motif" evidence="2">
    <location>
        <begin position="42"/>
        <end position="61"/>
    </location>
</feature>
<protein>
    <submittedName>
        <fullName evidence="4">Transcriptional regulator, TetR family</fullName>
    </submittedName>
</protein>
<dbReference type="GO" id="GO:0003700">
    <property type="term" value="F:DNA-binding transcription factor activity"/>
    <property type="evidence" value="ECO:0007669"/>
    <property type="project" value="TreeGrafter"/>
</dbReference>
<reference evidence="4 5" key="1">
    <citation type="submission" date="2019-04" db="EMBL/GenBank/DDBJ databases">
        <title>Genome of a novel bacterium Candidatus Jettenia ecosi reconstructed from metagenome of an anammox bioreactor.</title>
        <authorList>
            <person name="Mardanov A.V."/>
            <person name="Beletsky A.V."/>
            <person name="Ravin N.V."/>
            <person name="Botchkova E.A."/>
            <person name="Litti Y.V."/>
            <person name="Nozhevnikova A.N."/>
        </authorList>
    </citation>
    <scope>NUCLEOTIDE SEQUENCE [LARGE SCALE GENOMIC DNA]</scope>
    <source>
        <strain evidence="4">J2</strain>
    </source>
</reference>
<dbReference type="AlphaFoldDB" id="A0A533QLC5"/>
<sequence length="228" mass="26468">MFKMNILNSDHTVVDALNLKTRQRLLEAAGEVFATVGFRNATIREICKRAHANVAAVNYHFHDKEALYSAVLQYTHQCAVEKYPPNLGLGDNATAVQRLRAFIRSFLLRFFDEGRPAWHGKLMAREMIEPTHALDALVENEIRPNSQLLELIVLELLDFRANNEFVQLCVRSIVSQCVFYHHARPVINLLYPDQKYHREDIERLTDHITRFSLGALKEFKKQLRIKKK</sequence>
<proteinExistence type="predicted"/>